<feature type="compositionally biased region" description="Basic and acidic residues" evidence="1">
    <location>
        <begin position="268"/>
        <end position="284"/>
    </location>
</feature>
<sequence>MMSVLATLFCGRVLVTALDIGDDVSKFTHFIGEFVEFVSDGFDSPIAEKARREGYYHTECLVWKTVRSCGCVRKFKEYEQSHTEEAARFGDCRDGWKSNSDGQGSQDIVVAVAAVDKMQHSNTSFKNSPIECVDSETPSPTCNNVAKTRPPNSVATLFITPNVRRAQAINVTLPSNPTIAIQRRTSNLHRKTDMISSFTYHLLIILKIYFDDRCRSRNEALRNELRELSNRVRELEDIVTDIQQRSRDSADTTERFADLDAPSSSLSRLREIEVNKTRPSEEEL</sequence>
<accession>A0AA39INP1</accession>
<dbReference type="EMBL" id="JAUCMV010000001">
    <property type="protein sequence ID" value="KAK0427660.1"/>
    <property type="molecule type" value="Genomic_DNA"/>
</dbReference>
<organism evidence="3 4">
    <name type="scientific">Steinernema hermaphroditum</name>
    <dbReference type="NCBI Taxonomy" id="289476"/>
    <lineage>
        <taxon>Eukaryota</taxon>
        <taxon>Metazoa</taxon>
        <taxon>Ecdysozoa</taxon>
        <taxon>Nematoda</taxon>
        <taxon>Chromadorea</taxon>
        <taxon>Rhabditida</taxon>
        <taxon>Tylenchina</taxon>
        <taxon>Panagrolaimomorpha</taxon>
        <taxon>Strongyloidoidea</taxon>
        <taxon>Steinernematidae</taxon>
        <taxon>Steinernema</taxon>
    </lineage>
</organism>
<keyword evidence="4" id="KW-1185">Reference proteome</keyword>
<evidence type="ECO:0000313" key="4">
    <source>
        <dbReference type="Proteomes" id="UP001175271"/>
    </source>
</evidence>
<reference evidence="3" key="1">
    <citation type="submission" date="2023-06" db="EMBL/GenBank/DDBJ databases">
        <title>Genomic analysis of the entomopathogenic nematode Steinernema hermaphroditum.</title>
        <authorList>
            <person name="Schwarz E.M."/>
            <person name="Heppert J.K."/>
            <person name="Baniya A."/>
            <person name="Schwartz H.T."/>
            <person name="Tan C.-H."/>
            <person name="Antoshechkin I."/>
            <person name="Sternberg P.W."/>
            <person name="Goodrich-Blair H."/>
            <person name="Dillman A.R."/>
        </authorList>
    </citation>
    <scope>NUCLEOTIDE SEQUENCE</scope>
    <source>
        <strain evidence="3">PS9179</strain>
        <tissue evidence="3">Whole animal</tissue>
    </source>
</reference>
<evidence type="ECO:0000313" key="3">
    <source>
        <dbReference type="EMBL" id="KAK0427660.1"/>
    </source>
</evidence>
<name>A0AA39INP1_9BILA</name>
<dbReference type="AlphaFoldDB" id="A0AA39INP1"/>
<proteinExistence type="predicted"/>
<gene>
    <name evidence="3" type="ORF">QR680_010349</name>
</gene>
<keyword evidence="2" id="KW-0732">Signal</keyword>
<evidence type="ECO:0000256" key="2">
    <source>
        <dbReference type="SAM" id="SignalP"/>
    </source>
</evidence>
<comment type="caution">
    <text evidence="3">The sequence shown here is derived from an EMBL/GenBank/DDBJ whole genome shotgun (WGS) entry which is preliminary data.</text>
</comment>
<feature type="signal peptide" evidence="2">
    <location>
        <begin position="1"/>
        <end position="17"/>
    </location>
</feature>
<feature type="compositionally biased region" description="Basic and acidic residues" evidence="1">
    <location>
        <begin position="244"/>
        <end position="258"/>
    </location>
</feature>
<feature type="chain" id="PRO_5041363134" evidence="2">
    <location>
        <begin position="18"/>
        <end position="284"/>
    </location>
</feature>
<feature type="region of interest" description="Disordered" evidence="1">
    <location>
        <begin position="243"/>
        <end position="284"/>
    </location>
</feature>
<evidence type="ECO:0000256" key="1">
    <source>
        <dbReference type="SAM" id="MobiDB-lite"/>
    </source>
</evidence>
<dbReference type="Proteomes" id="UP001175271">
    <property type="component" value="Unassembled WGS sequence"/>
</dbReference>
<protein>
    <submittedName>
        <fullName evidence="3">Uncharacterized protein</fullName>
    </submittedName>
</protein>